<reference evidence="2" key="1">
    <citation type="journal article" date="2023" name="Mol. Phylogenet. Evol.">
        <title>Genome-scale phylogeny and comparative genomics of the fungal order Sordariales.</title>
        <authorList>
            <person name="Hensen N."/>
            <person name="Bonometti L."/>
            <person name="Westerberg I."/>
            <person name="Brannstrom I.O."/>
            <person name="Guillou S."/>
            <person name="Cros-Aarteil S."/>
            <person name="Calhoun S."/>
            <person name="Haridas S."/>
            <person name="Kuo A."/>
            <person name="Mondo S."/>
            <person name="Pangilinan J."/>
            <person name="Riley R."/>
            <person name="LaButti K."/>
            <person name="Andreopoulos B."/>
            <person name="Lipzen A."/>
            <person name="Chen C."/>
            <person name="Yan M."/>
            <person name="Daum C."/>
            <person name="Ng V."/>
            <person name="Clum A."/>
            <person name="Steindorff A."/>
            <person name="Ohm R.A."/>
            <person name="Martin F."/>
            <person name="Silar P."/>
            <person name="Natvig D.O."/>
            <person name="Lalanne C."/>
            <person name="Gautier V."/>
            <person name="Ament-Velasquez S.L."/>
            <person name="Kruys A."/>
            <person name="Hutchinson M.I."/>
            <person name="Powell A.J."/>
            <person name="Barry K."/>
            <person name="Miller A.N."/>
            <person name="Grigoriev I.V."/>
            <person name="Debuchy R."/>
            <person name="Gladieux P."/>
            <person name="Hiltunen Thoren M."/>
            <person name="Johannesson H."/>
        </authorList>
    </citation>
    <scope>NUCLEOTIDE SEQUENCE</scope>
    <source>
        <strain evidence="2">CBS 731.68</strain>
    </source>
</reference>
<evidence type="ECO:0000313" key="2">
    <source>
        <dbReference type="EMBL" id="KAK4127523.1"/>
    </source>
</evidence>
<name>A0AAN6Z7J1_9PEZI</name>
<sequence>MVYHDIATRAQALTLKLIVQLDNKDIEAITGLKARTINSIADRALERGFDPKGCPPVILDEHVRDAPKTGRPSKQSEDKDTVLKKVRKSRFGREMTCAYISAQL</sequence>
<dbReference type="Proteomes" id="UP001302602">
    <property type="component" value="Unassembled WGS sequence"/>
</dbReference>
<proteinExistence type="predicted"/>
<dbReference type="RefSeq" id="XP_062651294.1">
    <property type="nucleotide sequence ID" value="XM_062787752.1"/>
</dbReference>
<dbReference type="AlphaFoldDB" id="A0AAN6Z7J1"/>
<gene>
    <name evidence="2" type="ORF">N657DRAFT_533308</name>
</gene>
<feature type="non-terminal residue" evidence="2">
    <location>
        <position position="104"/>
    </location>
</feature>
<keyword evidence="3" id="KW-1185">Reference proteome</keyword>
<protein>
    <submittedName>
        <fullName evidence="2">Uncharacterized protein</fullName>
    </submittedName>
</protein>
<evidence type="ECO:0000313" key="3">
    <source>
        <dbReference type="Proteomes" id="UP001302602"/>
    </source>
</evidence>
<feature type="compositionally biased region" description="Basic and acidic residues" evidence="1">
    <location>
        <begin position="59"/>
        <end position="82"/>
    </location>
</feature>
<organism evidence="2 3">
    <name type="scientific">Parathielavia appendiculata</name>
    <dbReference type="NCBI Taxonomy" id="2587402"/>
    <lineage>
        <taxon>Eukaryota</taxon>
        <taxon>Fungi</taxon>
        <taxon>Dikarya</taxon>
        <taxon>Ascomycota</taxon>
        <taxon>Pezizomycotina</taxon>
        <taxon>Sordariomycetes</taxon>
        <taxon>Sordariomycetidae</taxon>
        <taxon>Sordariales</taxon>
        <taxon>Chaetomiaceae</taxon>
        <taxon>Parathielavia</taxon>
    </lineage>
</organism>
<dbReference type="EMBL" id="MU853224">
    <property type="protein sequence ID" value="KAK4127523.1"/>
    <property type="molecule type" value="Genomic_DNA"/>
</dbReference>
<evidence type="ECO:0000256" key="1">
    <source>
        <dbReference type="SAM" id="MobiDB-lite"/>
    </source>
</evidence>
<reference evidence="2" key="2">
    <citation type="submission" date="2023-05" db="EMBL/GenBank/DDBJ databases">
        <authorList>
            <consortium name="Lawrence Berkeley National Laboratory"/>
            <person name="Steindorff A."/>
            <person name="Hensen N."/>
            <person name="Bonometti L."/>
            <person name="Westerberg I."/>
            <person name="Brannstrom I.O."/>
            <person name="Guillou S."/>
            <person name="Cros-Aarteil S."/>
            <person name="Calhoun S."/>
            <person name="Haridas S."/>
            <person name="Kuo A."/>
            <person name="Mondo S."/>
            <person name="Pangilinan J."/>
            <person name="Riley R."/>
            <person name="Labutti K."/>
            <person name="Andreopoulos B."/>
            <person name="Lipzen A."/>
            <person name="Chen C."/>
            <person name="Yanf M."/>
            <person name="Daum C."/>
            <person name="Ng V."/>
            <person name="Clum A."/>
            <person name="Ohm R."/>
            <person name="Martin F."/>
            <person name="Silar P."/>
            <person name="Natvig D."/>
            <person name="Lalanne C."/>
            <person name="Gautier V."/>
            <person name="Ament-Velasquez S.L."/>
            <person name="Kruys A."/>
            <person name="Hutchinson M.I."/>
            <person name="Powell A.J."/>
            <person name="Barry K."/>
            <person name="Miller A.N."/>
            <person name="Grigoriev I.V."/>
            <person name="Debuchy R."/>
            <person name="Gladieux P."/>
            <person name="Thoren M.H."/>
            <person name="Johannesson H."/>
        </authorList>
    </citation>
    <scope>NUCLEOTIDE SEQUENCE</scope>
    <source>
        <strain evidence="2">CBS 731.68</strain>
    </source>
</reference>
<dbReference type="GeneID" id="87824522"/>
<feature type="region of interest" description="Disordered" evidence="1">
    <location>
        <begin position="52"/>
        <end position="82"/>
    </location>
</feature>
<accession>A0AAN6Z7J1</accession>
<comment type="caution">
    <text evidence="2">The sequence shown here is derived from an EMBL/GenBank/DDBJ whole genome shotgun (WGS) entry which is preliminary data.</text>
</comment>